<evidence type="ECO:0000313" key="2">
    <source>
        <dbReference type="Proteomes" id="UP000242180"/>
    </source>
</evidence>
<reference evidence="1 2" key="1">
    <citation type="submission" date="2016-07" db="EMBL/GenBank/DDBJ databases">
        <title>Pervasive Adenine N6-methylation of Active Genes in Fungi.</title>
        <authorList>
            <consortium name="DOE Joint Genome Institute"/>
            <person name="Mondo S.J."/>
            <person name="Dannebaum R.O."/>
            <person name="Kuo R.C."/>
            <person name="Labutti K."/>
            <person name="Haridas S."/>
            <person name="Kuo A."/>
            <person name="Salamov A."/>
            <person name="Ahrendt S.R."/>
            <person name="Lipzen A."/>
            <person name="Sullivan W."/>
            <person name="Andreopoulos W.B."/>
            <person name="Clum A."/>
            <person name="Lindquist E."/>
            <person name="Daum C."/>
            <person name="Ramamoorthy G.K."/>
            <person name="Gryganskyi A."/>
            <person name="Culley D."/>
            <person name="Magnuson J.K."/>
            <person name="James T.Y."/>
            <person name="O'Malley M.A."/>
            <person name="Stajich J.E."/>
            <person name="Spatafora J.W."/>
            <person name="Visel A."/>
            <person name="Grigoriev I.V."/>
        </authorList>
    </citation>
    <scope>NUCLEOTIDE SEQUENCE [LARGE SCALE GENOMIC DNA]</scope>
    <source>
        <strain evidence="1 2">NRRL 2496</strain>
    </source>
</reference>
<protein>
    <submittedName>
        <fullName evidence="1">Uncharacterized protein</fullName>
    </submittedName>
</protein>
<sequence>MFFFELLCNCLRSFSWINRLAVSTAQTTAAAPEHALLRSLAPPSTHPTGPFLTESTLIVDQAVTGAVGMTTYDDWTLQTWLSGLPKLSLCHILTNNLLQNPKVASFVESTRPTPAAYEPYWPPLMRSFPTTAPLDEKKTAEDSVAEQHYQELVAIQSRARQIVHQIDAQRPSDQYASEEIIARDLRRLIRLCTNTLYATADGHSMAALVGLLVVAQECLEAIPRLRRYLFSQAGTGRLIVLEMASILKNFKQPSAASSLIAQRALLLKILEPPPGHSASWFPCVIENTCLEMADHDREWVHKQEYENVAGIASQYL</sequence>
<dbReference type="InParanoid" id="A0A1X2HRL1"/>
<dbReference type="Proteomes" id="UP000242180">
    <property type="component" value="Unassembled WGS sequence"/>
</dbReference>
<gene>
    <name evidence="1" type="ORF">BCR43DRAFT_481165</name>
</gene>
<organism evidence="1 2">
    <name type="scientific">Syncephalastrum racemosum</name>
    <name type="common">Filamentous fungus</name>
    <dbReference type="NCBI Taxonomy" id="13706"/>
    <lineage>
        <taxon>Eukaryota</taxon>
        <taxon>Fungi</taxon>
        <taxon>Fungi incertae sedis</taxon>
        <taxon>Mucoromycota</taxon>
        <taxon>Mucoromycotina</taxon>
        <taxon>Mucoromycetes</taxon>
        <taxon>Mucorales</taxon>
        <taxon>Syncephalastraceae</taxon>
        <taxon>Syncephalastrum</taxon>
    </lineage>
</organism>
<evidence type="ECO:0000313" key="1">
    <source>
        <dbReference type="EMBL" id="ORZ02193.1"/>
    </source>
</evidence>
<keyword evidence="2" id="KW-1185">Reference proteome</keyword>
<dbReference type="EMBL" id="MCGN01000001">
    <property type="protein sequence ID" value="ORZ02193.1"/>
    <property type="molecule type" value="Genomic_DNA"/>
</dbReference>
<accession>A0A1X2HRL1</accession>
<dbReference type="OrthoDB" id="2275837at2759"/>
<proteinExistence type="predicted"/>
<comment type="caution">
    <text evidence="1">The sequence shown here is derived from an EMBL/GenBank/DDBJ whole genome shotgun (WGS) entry which is preliminary data.</text>
</comment>
<dbReference type="AlphaFoldDB" id="A0A1X2HRL1"/>
<name>A0A1X2HRL1_SYNRA</name>